<name>A0ABN8Y3G6_RANTA</name>
<proteinExistence type="predicted"/>
<feature type="region of interest" description="Disordered" evidence="1">
    <location>
        <begin position="1"/>
        <end position="39"/>
    </location>
</feature>
<reference evidence="2" key="1">
    <citation type="submission" date="2023-04" db="EMBL/GenBank/DDBJ databases">
        <authorList>
            <consortium name="ELIXIR-Norway"/>
        </authorList>
    </citation>
    <scope>NUCLEOTIDE SEQUENCE [LARGE SCALE GENOMIC DNA]</scope>
</reference>
<protein>
    <submittedName>
        <fullName evidence="2">Uncharacterized protein</fullName>
    </submittedName>
</protein>
<sequence>MGRAAAEERGEGGKILRIPTPEAQKSPGEQVTGWSPQTCQRVPPLFTWLEARSERLLEPDHGCPPSTLTRTTPPPSLPPGAVQPARSKC</sequence>
<feature type="compositionally biased region" description="Polar residues" evidence="1">
    <location>
        <begin position="27"/>
        <end position="39"/>
    </location>
</feature>
<feature type="region of interest" description="Disordered" evidence="1">
    <location>
        <begin position="57"/>
        <end position="89"/>
    </location>
</feature>
<feature type="compositionally biased region" description="Basic and acidic residues" evidence="1">
    <location>
        <begin position="1"/>
        <end position="14"/>
    </location>
</feature>
<evidence type="ECO:0000313" key="3">
    <source>
        <dbReference type="Proteomes" id="UP001176941"/>
    </source>
</evidence>
<evidence type="ECO:0000256" key="1">
    <source>
        <dbReference type="SAM" id="MobiDB-lite"/>
    </source>
</evidence>
<dbReference type="EMBL" id="OX459949">
    <property type="protein sequence ID" value="CAI9155844.1"/>
    <property type="molecule type" value="Genomic_DNA"/>
</dbReference>
<gene>
    <name evidence="2" type="ORF">MRATA1EN1_LOCUS4806</name>
</gene>
<accession>A0ABN8Y3G6</accession>
<organism evidence="2 3">
    <name type="scientific">Rangifer tarandus platyrhynchus</name>
    <name type="common">Svalbard reindeer</name>
    <dbReference type="NCBI Taxonomy" id="3082113"/>
    <lineage>
        <taxon>Eukaryota</taxon>
        <taxon>Metazoa</taxon>
        <taxon>Chordata</taxon>
        <taxon>Craniata</taxon>
        <taxon>Vertebrata</taxon>
        <taxon>Euteleostomi</taxon>
        <taxon>Mammalia</taxon>
        <taxon>Eutheria</taxon>
        <taxon>Laurasiatheria</taxon>
        <taxon>Artiodactyla</taxon>
        <taxon>Ruminantia</taxon>
        <taxon>Pecora</taxon>
        <taxon>Cervidae</taxon>
        <taxon>Odocoileinae</taxon>
        <taxon>Rangifer</taxon>
    </lineage>
</organism>
<dbReference type="Proteomes" id="UP001176941">
    <property type="component" value="Chromosome 13"/>
</dbReference>
<evidence type="ECO:0000313" key="2">
    <source>
        <dbReference type="EMBL" id="CAI9155844.1"/>
    </source>
</evidence>
<keyword evidence="3" id="KW-1185">Reference proteome</keyword>